<keyword evidence="8" id="KW-0320">Glycogen biosynthesis</keyword>
<keyword evidence="7" id="KW-0808">Transferase</keyword>
<dbReference type="SUPFAM" id="SSF51011">
    <property type="entry name" value="Glycosyl hydrolase domain"/>
    <property type="match status" value="1"/>
</dbReference>
<dbReference type="GO" id="GO:0005829">
    <property type="term" value="C:cytosol"/>
    <property type="evidence" value="ECO:0007669"/>
    <property type="project" value="TreeGrafter"/>
</dbReference>
<evidence type="ECO:0000256" key="4">
    <source>
        <dbReference type="ARBA" id="ARBA00012541"/>
    </source>
</evidence>
<dbReference type="GO" id="GO:0004553">
    <property type="term" value="F:hydrolase activity, hydrolyzing O-glycosyl compounds"/>
    <property type="evidence" value="ECO:0007669"/>
    <property type="project" value="InterPro"/>
</dbReference>
<dbReference type="PANTHER" id="PTHR43651:SF3">
    <property type="entry name" value="1,4-ALPHA-GLUCAN-BRANCHING ENZYME"/>
    <property type="match status" value="1"/>
</dbReference>
<proteinExistence type="inferred from homology"/>
<gene>
    <name evidence="11" type="ORF">UFOPK2735_00133</name>
</gene>
<keyword evidence="9" id="KW-0119">Carbohydrate metabolism</keyword>
<dbReference type="InterPro" id="IPR013780">
    <property type="entry name" value="Glyco_hydro_b"/>
</dbReference>
<dbReference type="Pfam" id="PF00128">
    <property type="entry name" value="Alpha-amylase"/>
    <property type="match status" value="1"/>
</dbReference>
<evidence type="ECO:0000256" key="6">
    <source>
        <dbReference type="ARBA" id="ARBA00022676"/>
    </source>
</evidence>
<dbReference type="NCBIfam" id="NF008967">
    <property type="entry name" value="PRK12313.1"/>
    <property type="match status" value="1"/>
</dbReference>
<dbReference type="Pfam" id="PF02806">
    <property type="entry name" value="Alpha-amylase_C"/>
    <property type="match status" value="1"/>
</dbReference>
<dbReference type="EC" id="2.4.1.18" evidence="4"/>
<dbReference type="NCBIfam" id="TIGR01515">
    <property type="entry name" value="branching_enzym"/>
    <property type="match status" value="1"/>
</dbReference>
<dbReference type="InterPro" id="IPR017853">
    <property type="entry name" value="GH"/>
</dbReference>
<dbReference type="GO" id="GO:0043169">
    <property type="term" value="F:cation binding"/>
    <property type="evidence" value="ECO:0007669"/>
    <property type="project" value="InterPro"/>
</dbReference>
<dbReference type="GO" id="GO:0005978">
    <property type="term" value="P:glycogen biosynthetic process"/>
    <property type="evidence" value="ECO:0007669"/>
    <property type="project" value="UniProtKB-UniPathway"/>
</dbReference>
<dbReference type="Gene3D" id="2.60.40.1180">
    <property type="entry name" value="Golgi alpha-mannosidase II"/>
    <property type="match status" value="1"/>
</dbReference>
<dbReference type="InterPro" id="IPR004193">
    <property type="entry name" value="Glyco_hydro_13_N"/>
</dbReference>
<organism evidence="11">
    <name type="scientific">freshwater metagenome</name>
    <dbReference type="NCBI Taxonomy" id="449393"/>
    <lineage>
        <taxon>unclassified sequences</taxon>
        <taxon>metagenomes</taxon>
        <taxon>ecological metagenomes</taxon>
    </lineage>
</organism>
<evidence type="ECO:0000256" key="8">
    <source>
        <dbReference type="ARBA" id="ARBA00023056"/>
    </source>
</evidence>
<evidence type="ECO:0000256" key="2">
    <source>
        <dbReference type="ARBA" id="ARBA00004964"/>
    </source>
</evidence>
<comment type="catalytic activity">
    <reaction evidence="1">
        <text>Transfers a segment of a (1-&gt;4)-alpha-D-glucan chain to a primary hydroxy group in a similar glucan chain.</text>
        <dbReference type="EC" id="2.4.1.18"/>
    </reaction>
</comment>
<dbReference type="UniPathway" id="UPA00164"/>
<sequence>MSFFSRLFKGAKSGEENTYLPQGSYLNPYSTLGELDFHLIAEGRHERLWDVLGAHIKREADGTLIGTAFSVWAPNAQAVSLVGDHNFWDRATHPMVRAGSTGIWEIFIPDVGPNTCYKFAICTINGNWIDHADPLARATEHPPRTASVVTESTYSWSDTQWMENRKSYQPWRSPVSVYEVHAGSWRPGLSYLQMAEELVSYVLEQGFTHVEFLPITEHPYSPSWGYQVTSFFAPTSRFGSPDEFRYLVDALHQAGIGVILDWVPAHFPKDEWALAKFDGTALYEHADPRLGEHPDWGTLIFNFGRNEVRNFLVASALYWLEEFHIDGLRVDAVASMLYLDYSRKEGEWLPNKFGGRENLEAVQLLQEATSTAYKHHQGIMMIAEESTAWGGVTKETSGGGLGFGFKWNMGWMHDTLEYLQHEPIHRMYHHNEITFSILYAWSENFMLPLSHDEVVHGKGSLVNKFPGDRWQKLATLRALYGFMWAHPGKKLLFMGQEFAQNDEWSQEAGLQWYLTEFAEHKGVQKALADINQSYRGLPSLWEKDIFADGFQWIVGDDGAGNTLAFVRWSDKGIPVVCVTNFSPVPHEQYSLPLPVSGVWREVVNTDDLKYGGSGITNSSFAVDVDTNLYATVRIPPLATVWFERV</sequence>
<comment type="similarity">
    <text evidence="3">Belongs to the glycosyl hydrolase 13 family. GlgB subfamily.</text>
</comment>
<dbReference type="EMBL" id="CAEZYP010000008">
    <property type="protein sequence ID" value="CAB4722655.1"/>
    <property type="molecule type" value="Genomic_DNA"/>
</dbReference>
<dbReference type="InterPro" id="IPR044143">
    <property type="entry name" value="GlgB_N_E_set_prok"/>
</dbReference>
<name>A0A6J6RL98_9ZZZZ</name>
<evidence type="ECO:0000256" key="7">
    <source>
        <dbReference type="ARBA" id="ARBA00022679"/>
    </source>
</evidence>
<evidence type="ECO:0000259" key="10">
    <source>
        <dbReference type="SMART" id="SM00642"/>
    </source>
</evidence>
<dbReference type="SMART" id="SM00642">
    <property type="entry name" value="Aamy"/>
    <property type="match status" value="1"/>
</dbReference>
<dbReference type="Gene3D" id="3.20.20.80">
    <property type="entry name" value="Glycosidases"/>
    <property type="match status" value="1"/>
</dbReference>
<dbReference type="HAMAP" id="MF_00685">
    <property type="entry name" value="GlgB"/>
    <property type="match status" value="1"/>
</dbReference>
<dbReference type="PIRSF" id="PIRSF000463">
    <property type="entry name" value="GlgB"/>
    <property type="match status" value="1"/>
</dbReference>
<dbReference type="Gene3D" id="2.60.40.10">
    <property type="entry name" value="Immunoglobulins"/>
    <property type="match status" value="1"/>
</dbReference>
<dbReference type="PANTHER" id="PTHR43651">
    <property type="entry name" value="1,4-ALPHA-GLUCAN-BRANCHING ENZYME"/>
    <property type="match status" value="1"/>
</dbReference>
<dbReference type="CDD" id="cd11322">
    <property type="entry name" value="AmyAc_Glg_BE"/>
    <property type="match status" value="1"/>
</dbReference>
<dbReference type="NCBIfam" id="NF003811">
    <property type="entry name" value="PRK05402.1"/>
    <property type="match status" value="1"/>
</dbReference>
<dbReference type="FunFam" id="3.20.20.80:FF:000003">
    <property type="entry name" value="1,4-alpha-glucan branching enzyme GlgB"/>
    <property type="match status" value="1"/>
</dbReference>
<dbReference type="InterPro" id="IPR014756">
    <property type="entry name" value="Ig_E-set"/>
</dbReference>
<dbReference type="SUPFAM" id="SSF51445">
    <property type="entry name" value="(Trans)glycosidases"/>
    <property type="match status" value="1"/>
</dbReference>
<dbReference type="AlphaFoldDB" id="A0A6J6RL98"/>
<dbReference type="InterPro" id="IPR013783">
    <property type="entry name" value="Ig-like_fold"/>
</dbReference>
<keyword evidence="5" id="KW-0321">Glycogen metabolism</keyword>
<dbReference type="InterPro" id="IPR006407">
    <property type="entry name" value="GlgB"/>
</dbReference>
<accession>A0A6J6RL98</accession>
<evidence type="ECO:0000256" key="3">
    <source>
        <dbReference type="ARBA" id="ARBA00009000"/>
    </source>
</evidence>
<comment type="pathway">
    <text evidence="2">Glycan biosynthesis; glycogen biosynthesis.</text>
</comment>
<evidence type="ECO:0000313" key="11">
    <source>
        <dbReference type="EMBL" id="CAB4722655.1"/>
    </source>
</evidence>
<protein>
    <recommendedName>
        <fullName evidence="4">1,4-alpha-glucan branching enzyme</fullName>
        <ecNumber evidence="4">2.4.1.18</ecNumber>
    </recommendedName>
</protein>
<keyword evidence="6" id="KW-0328">Glycosyltransferase</keyword>
<dbReference type="GO" id="GO:0003844">
    <property type="term" value="F:1,4-alpha-glucan branching enzyme activity"/>
    <property type="evidence" value="ECO:0007669"/>
    <property type="project" value="UniProtKB-EC"/>
</dbReference>
<evidence type="ECO:0000256" key="9">
    <source>
        <dbReference type="ARBA" id="ARBA00023277"/>
    </source>
</evidence>
<dbReference type="CDD" id="cd02855">
    <property type="entry name" value="E_set_GBE_prok_N"/>
    <property type="match status" value="1"/>
</dbReference>
<dbReference type="SUPFAM" id="SSF81296">
    <property type="entry name" value="E set domains"/>
    <property type="match status" value="1"/>
</dbReference>
<dbReference type="InterPro" id="IPR006048">
    <property type="entry name" value="A-amylase/branching_C"/>
</dbReference>
<reference evidence="11" key="1">
    <citation type="submission" date="2020-05" db="EMBL/GenBank/DDBJ databases">
        <authorList>
            <person name="Chiriac C."/>
            <person name="Salcher M."/>
            <person name="Ghai R."/>
            <person name="Kavagutti S V."/>
        </authorList>
    </citation>
    <scope>NUCLEOTIDE SEQUENCE</scope>
</reference>
<dbReference type="FunFam" id="2.60.40.10:FF:000169">
    <property type="entry name" value="1,4-alpha-glucan branching enzyme GlgB"/>
    <property type="match status" value="1"/>
</dbReference>
<evidence type="ECO:0000256" key="1">
    <source>
        <dbReference type="ARBA" id="ARBA00000826"/>
    </source>
</evidence>
<dbReference type="InterPro" id="IPR037439">
    <property type="entry name" value="Branching_enzy"/>
</dbReference>
<dbReference type="InterPro" id="IPR006047">
    <property type="entry name" value="GH13_cat_dom"/>
</dbReference>
<feature type="domain" description="Glycosyl hydrolase family 13 catalytic" evidence="10">
    <location>
        <begin position="179"/>
        <end position="518"/>
    </location>
</feature>
<dbReference type="Pfam" id="PF02922">
    <property type="entry name" value="CBM_48"/>
    <property type="match status" value="1"/>
</dbReference>
<evidence type="ECO:0000256" key="5">
    <source>
        <dbReference type="ARBA" id="ARBA00022600"/>
    </source>
</evidence>